<evidence type="ECO:0000256" key="1">
    <source>
        <dbReference type="SAM" id="MobiDB-lite"/>
    </source>
</evidence>
<dbReference type="RefSeq" id="WP_186812533.1">
    <property type="nucleotide sequence ID" value="NZ_BJWG01000001.1"/>
</dbReference>
<accession>A0A511J703</accession>
<dbReference type="Proteomes" id="UP000321720">
    <property type="component" value="Unassembled WGS sequence"/>
</dbReference>
<protein>
    <submittedName>
        <fullName evidence="3">Uncharacterized protein</fullName>
    </submittedName>
</protein>
<keyword evidence="2" id="KW-1133">Transmembrane helix</keyword>
<reference evidence="3 4" key="1">
    <citation type="submission" date="2019-07" db="EMBL/GenBank/DDBJ databases">
        <title>Whole genome shotgun sequence of Cellulomonas composti NBRC 100758.</title>
        <authorList>
            <person name="Hosoyama A."/>
            <person name="Uohara A."/>
            <person name="Ohji S."/>
            <person name="Ichikawa N."/>
        </authorList>
    </citation>
    <scope>NUCLEOTIDE SEQUENCE [LARGE SCALE GENOMIC DNA]</scope>
    <source>
        <strain evidence="3 4">NBRC 100758</strain>
    </source>
</reference>
<gene>
    <name evidence="3" type="ORF">CCO02nite_01410</name>
</gene>
<dbReference type="AlphaFoldDB" id="A0A511J703"/>
<evidence type="ECO:0000313" key="3">
    <source>
        <dbReference type="EMBL" id="GEL93483.1"/>
    </source>
</evidence>
<feature type="transmembrane region" description="Helical" evidence="2">
    <location>
        <begin position="45"/>
        <end position="66"/>
    </location>
</feature>
<keyword evidence="4" id="KW-1185">Reference proteome</keyword>
<feature type="compositionally biased region" description="Polar residues" evidence="1">
    <location>
        <begin position="237"/>
        <end position="247"/>
    </location>
</feature>
<keyword evidence="2" id="KW-0812">Transmembrane</keyword>
<feature type="region of interest" description="Disordered" evidence="1">
    <location>
        <begin position="233"/>
        <end position="259"/>
    </location>
</feature>
<organism evidence="3 4">
    <name type="scientific">Cellulomonas composti</name>
    <dbReference type="NCBI Taxonomy" id="266130"/>
    <lineage>
        <taxon>Bacteria</taxon>
        <taxon>Bacillati</taxon>
        <taxon>Actinomycetota</taxon>
        <taxon>Actinomycetes</taxon>
        <taxon>Micrococcales</taxon>
        <taxon>Cellulomonadaceae</taxon>
        <taxon>Cellulomonas</taxon>
    </lineage>
</organism>
<proteinExistence type="predicted"/>
<name>A0A511J703_9CELL</name>
<evidence type="ECO:0000256" key="2">
    <source>
        <dbReference type="SAM" id="Phobius"/>
    </source>
</evidence>
<dbReference type="EMBL" id="BJWG01000001">
    <property type="protein sequence ID" value="GEL93483.1"/>
    <property type="molecule type" value="Genomic_DNA"/>
</dbReference>
<comment type="caution">
    <text evidence="3">The sequence shown here is derived from an EMBL/GenBank/DDBJ whole genome shotgun (WGS) entry which is preliminary data.</text>
</comment>
<evidence type="ECO:0000313" key="4">
    <source>
        <dbReference type="Proteomes" id="UP000321720"/>
    </source>
</evidence>
<sequence>MTSLLERPKSKSRSSNTSLRVTLPQVNLLPPEVRAARGLAVTKRWLLISLGLVAVLCVGGYGLALVEQANATTSLNAAQTETMSLQAEIAKYAEVPQVKQQLADAQAAREVGMSTEIFWQERIAAVTAVLPEGVSIDTYAFTGATPMTTVAPSDNPLAAPSVGQLTFTLRSLTVPNTVALVDALNSVYGFTDAWVQTLDVTGDDLAPTFYGVQATVQVQDTAYANRFTPDALAAQSGDDTATDSTGASEDAAGTTEEGN</sequence>
<keyword evidence="2" id="KW-0472">Membrane</keyword>